<sequence length="393" mass="45720">MSATRAADLCRVCANPPDGTSMCALFDAADNPRALAFILARVSDLPIMTVDAGMPRSCCSECRRKLEEVEELRKLCQEADMKLRKMVQDEPEELAVEELCLQEMDSKEDIVKQESSFLSEEEECDFEPFENSDSDYVEEKTKKRKYVKRITENSNSLKKTKQHKKEKRTYQCATCGHFSSTAGSLKEHEITHRTHYRPHHCDKCPKTFARHTSFRRHLETHEPKTHSFRCEECDKAFSSDRARKEHIQAVHKKERPFKCKLCPKSYPRGSTLWAHVQDFHHNRKPFKCDTCSRGFSSNYILTRHKLTHEGKKLYQCPHCDKKYESNNYLKQHFAERHPETMPNVARCAYCGMGYYADGHYRKHVSHKHPERLDELLELLKRKKQAEVGGSGAV</sequence>
<dbReference type="InterPro" id="IPR036236">
    <property type="entry name" value="Znf_C2H2_sf"/>
</dbReference>
<dbReference type="SUPFAM" id="SSF57667">
    <property type="entry name" value="beta-beta-alpha zinc fingers"/>
    <property type="match status" value="3"/>
</dbReference>
<feature type="coiled-coil region" evidence="7">
    <location>
        <begin position="59"/>
        <end position="89"/>
    </location>
</feature>
<organism evidence="10 11">
    <name type="scientific">Culex pipiens pipiens</name>
    <name type="common">Northern house mosquito</name>
    <dbReference type="NCBI Taxonomy" id="38569"/>
    <lineage>
        <taxon>Eukaryota</taxon>
        <taxon>Metazoa</taxon>
        <taxon>Ecdysozoa</taxon>
        <taxon>Arthropoda</taxon>
        <taxon>Hexapoda</taxon>
        <taxon>Insecta</taxon>
        <taxon>Pterygota</taxon>
        <taxon>Neoptera</taxon>
        <taxon>Endopterygota</taxon>
        <taxon>Diptera</taxon>
        <taxon>Nematocera</taxon>
        <taxon>Culicoidea</taxon>
        <taxon>Culicidae</taxon>
        <taxon>Culicinae</taxon>
        <taxon>Culicini</taxon>
        <taxon>Culex</taxon>
        <taxon>Culex</taxon>
    </lineage>
</organism>
<feature type="domain" description="C2H2-type" evidence="8">
    <location>
        <begin position="257"/>
        <end position="285"/>
    </location>
</feature>
<keyword evidence="4 6" id="KW-0862">Zinc</keyword>
<dbReference type="PROSITE" id="PS51915">
    <property type="entry name" value="ZAD"/>
    <property type="match status" value="1"/>
</dbReference>
<evidence type="ECO:0000313" key="10">
    <source>
        <dbReference type="EMBL" id="KAL1402767.1"/>
    </source>
</evidence>
<dbReference type="AlphaFoldDB" id="A0ABD1DT34"/>
<feature type="domain" description="C2H2-type" evidence="8">
    <location>
        <begin position="170"/>
        <end position="197"/>
    </location>
</feature>
<feature type="binding site" evidence="6">
    <location>
        <position position="62"/>
    </location>
    <ligand>
        <name>Zn(2+)</name>
        <dbReference type="ChEBI" id="CHEBI:29105"/>
    </ligand>
</feature>
<protein>
    <recommendedName>
        <fullName evidence="12">Zinc finger protein</fullName>
    </recommendedName>
</protein>
<evidence type="ECO:0000256" key="3">
    <source>
        <dbReference type="ARBA" id="ARBA00022771"/>
    </source>
</evidence>
<dbReference type="Gene3D" id="3.30.160.60">
    <property type="entry name" value="Classic Zinc Finger"/>
    <property type="match status" value="4"/>
</dbReference>
<dbReference type="EMBL" id="JBEHCU010002531">
    <property type="protein sequence ID" value="KAL1402767.1"/>
    <property type="molecule type" value="Genomic_DNA"/>
</dbReference>
<dbReference type="PROSITE" id="PS00028">
    <property type="entry name" value="ZINC_FINGER_C2H2_1"/>
    <property type="match status" value="6"/>
</dbReference>
<dbReference type="GO" id="GO:0008270">
    <property type="term" value="F:zinc ion binding"/>
    <property type="evidence" value="ECO:0007669"/>
    <property type="project" value="UniProtKB-UniRule"/>
</dbReference>
<evidence type="ECO:0000256" key="5">
    <source>
        <dbReference type="PROSITE-ProRule" id="PRU00042"/>
    </source>
</evidence>
<dbReference type="Pfam" id="PF00096">
    <property type="entry name" value="zf-C2H2"/>
    <property type="match status" value="2"/>
</dbReference>
<keyword evidence="7" id="KW-0175">Coiled coil</keyword>
<evidence type="ECO:0000313" key="11">
    <source>
        <dbReference type="Proteomes" id="UP001562425"/>
    </source>
</evidence>
<dbReference type="PANTHER" id="PTHR24379:SF127">
    <property type="entry name" value="BLOODY FINGERS-RELATED"/>
    <property type="match status" value="1"/>
</dbReference>
<accession>A0ABD1DT34</accession>
<feature type="binding site" evidence="6">
    <location>
        <position position="10"/>
    </location>
    <ligand>
        <name>Zn(2+)</name>
        <dbReference type="ChEBI" id="CHEBI:29105"/>
    </ligand>
</feature>
<feature type="domain" description="C2H2-type" evidence="8">
    <location>
        <begin position="314"/>
        <end position="342"/>
    </location>
</feature>
<evidence type="ECO:0000256" key="7">
    <source>
        <dbReference type="SAM" id="Coils"/>
    </source>
</evidence>
<dbReference type="Gene3D" id="3.40.1800.20">
    <property type="match status" value="1"/>
</dbReference>
<feature type="domain" description="ZAD" evidence="9">
    <location>
        <begin position="8"/>
        <end position="86"/>
    </location>
</feature>
<evidence type="ECO:0000256" key="1">
    <source>
        <dbReference type="ARBA" id="ARBA00022723"/>
    </source>
</evidence>
<reference evidence="10 11" key="1">
    <citation type="submission" date="2024-05" db="EMBL/GenBank/DDBJ databases">
        <title>Culex pipiens pipiens assembly and annotation.</title>
        <authorList>
            <person name="Alout H."/>
            <person name="Durand T."/>
        </authorList>
    </citation>
    <scope>NUCLEOTIDE SEQUENCE [LARGE SCALE GENOMIC DNA]</scope>
    <source>
        <strain evidence="10">HA-2024</strain>
        <tissue evidence="10">Whole body</tissue>
    </source>
</reference>
<dbReference type="Proteomes" id="UP001562425">
    <property type="component" value="Unassembled WGS sequence"/>
</dbReference>
<keyword evidence="3 5" id="KW-0863">Zinc-finger</keyword>
<dbReference type="SMART" id="SM00868">
    <property type="entry name" value="zf-AD"/>
    <property type="match status" value="1"/>
</dbReference>
<evidence type="ECO:0000256" key="6">
    <source>
        <dbReference type="PROSITE-ProRule" id="PRU01263"/>
    </source>
</evidence>
<keyword evidence="1 6" id="KW-0479">Metal-binding</keyword>
<dbReference type="SMART" id="SM00355">
    <property type="entry name" value="ZnF_C2H2"/>
    <property type="match status" value="7"/>
</dbReference>
<comment type="caution">
    <text evidence="10">The sequence shown here is derived from an EMBL/GenBank/DDBJ whole genome shotgun (WGS) entry which is preliminary data.</text>
</comment>
<dbReference type="Pfam" id="PF07776">
    <property type="entry name" value="zf-AD"/>
    <property type="match status" value="1"/>
</dbReference>
<dbReference type="SUPFAM" id="SSF57716">
    <property type="entry name" value="Glucocorticoid receptor-like (DNA-binding domain)"/>
    <property type="match status" value="1"/>
</dbReference>
<feature type="domain" description="C2H2-type" evidence="8">
    <location>
        <begin position="228"/>
        <end position="256"/>
    </location>
</feature>
<proteinExistence type="predicted"/>
<dbReference type="InterPro" id="IPR013087">
    <property type="entry name" value="Znf_C2H2_type"/>
</dbReference>
<dbReference type="InterPro" id="IPR012934">
    <property type="entry name" value="Znf_AD"/>
</dbReference>
<evidence type="ECO:0000256" key="2">
    <source>
        <dbReference type="ARBA" id="ARBA00022737"/>
    </source>
</evidence>
<name>A0ABD1DT34_CULPP</name>
<feature type="domain" description="C2H2-type" evidence="8">
    <location>
        <begin position="199"/>
        <end position="226"/>
    </location>
</feature>
<evidence type="ECO:0000259" key="8">
    <source>
        <dbReference type="PROSITE" id="PS50157"/>
    </source>
</evidence>
<keyword evidence="11" id="KW-1185">Reference proteome</keyword>
<dbReference type="PANTHER" id="PTHR24379">
    <property type="entry name" value="KRAB AND ZINC FINGER DOMAIN-CONTAINING"/>
    <property type="match status" value="1"/>
</dbReference>
<evidence type="ECO:0000256" key="4">
    <source>
        <dbReference type="ARBA" id="ARBA00022833"/>
    </source>
</evidence>
<feature type="domain" description="C2H2-type" evidence="8">
    <location>
        <begin position="286"/>
        <end position="313"/>
    </location>
</feature>
<evidence type="ECO:0000259" key="9">
    <source>
        <dbReference type="PROSITE" id="PS51915"/>
    </source>
</evidence>
<evidence type="ECO:0008006" key="12">
    <source>
        <dbReference type="Google" id="ProtNLM"/>
    </source>
</evidence>
<gene>
    <name evidence="10" type="ORF">pipiens_019651</name>
</gene>
<keyword evidence="2" id="KW-0677">Repeat</keyword>
<dbReference type="PROSITE" id="PS50157">
    <property type="entry name" value="ZINC_FINGER_C2H2_2"/>
    <property type="match status" value="6"/>
</dbReference>
<feature type="binding site" evidence="6">
    <location>
        <position position="13"/>
    </location>
    <ligand>
        <name>Zn(2+)</name>
        <dbReference type="ChEBI" id="CHEBI:29105"/>
    </ligand>
</feature>
<dbReference type="GO" id="GO:0006355">
    <property type="term" value="P:regulation of DNA-templated transcription"/>
    <property type="evidence" value="ECO:0007669"/>
    <property type="project" value="UniProtKB-ARBA"/>
</dbReference>
<feature type="binding site" evidence="6">
    <location>
        <position position="59"/>
    </location>
    <ligand>
        <name>Zn(2+)</name>
        <dbReference type="ChEBI" id="CHEBI:29105"/>
    </ligand>
</feature>